<keyword evidence="5" id="KW-1185">Reference proteome</keyword>
<evidence type="ECO:0000256" key="1">
    <source>
        <dbReference type="SAM" id="Phobius"/>
    </source>
</evidence>
<dbReference type="EMBL" id="JAAGNC010000124">
    <property type="protein sequence ID" value="NEC58637.1"/>
    <property type="molecule type" value="Genomic_DNA"/>
</dbReference>
<protein>
    <recommendedName>
        <fullName evidence="6">Oxidoreductase</fullName>
    </recommendedName>
</protein>
<dbReference type="EMBL" id="FOWC01000004">
    <property type="protein sequence ID" value="SFP22313.1"/>
    <property type="molecule type" value="Genomic_DNA"/>
</dbReference>
<dbReference type="STRING" id="112413.SAMN05421854_104436"/>
<dbReference type="RefSeq" id="WP_067591542.1">
    <property type="nucleotide sequence ID" value="NZ_FOWC01000004.1"/>
</dbReference>
<feature type="transmembrane region" description="Helical" evidence="1">
    <location>
        <begin position="411"/>
        <end position="430"/>
    </location>
</feature>
<evidence type="ECO:0008006" key="6">
    <source>
        <dbReference type="Google" id="ProtNLM"/>
    </source>
</evidence>
<dbReference type="Proteomes" id="UP000199137">
    <property type="component" value="Unassembled WGS sequence"/>
</dbReference>
<proteinExistence type="predicted"/>
<name>A0A1I5NKI0_9PSEU</name>
<evidence type="ECO:0000313" key="3">
    <source>
        <dbReference type="EMBL" id="SFP22313.1"/>
    </source>
</evidence>
<feature type="transmembrane region" description="Helical" evidence="1">
    <location>
        <begin position="485"/>
        <end position="508"/>
    </location>
</feature>
<keyword evidence="1" id="KW-1133">Transmembrane helix</keyword>
<dbReference type="OrthoDB" id="5194370at2"/>
<gene>
    <name evidence="2" type="ORF">G3I59_24300</name>
    <name evidence="3" type="ORF">SAMN05421854_104436</name>
</gene>
<keyword evidence="1" id="KW-0472">Membrane</keyword>
<accession>A0A1I5NKI0</accession>
<reference evidence="2 5" key="2">
    <citation type="submission" date="2020-01" db="EMBL/GenBank/DDBJ databases">
        <title>Insect and environment-associated Actinomycetes.</title>
        <authorList>
            <person name="Currrie C."/>
            <person name="Chevrette M."/>
            <person name="Carlson C."/>
            <person name="Stubbendieck R."/>
            <person name="Wendt-Pienkowski E."/>
        </authorList>
    </citation>
    <scope>NUCLEOTIDE SEQUENCE [LARGE SCALE GENOMIC DNA]</scope>
    <source>
        <strain evidence="2 5">SID8386</strain>
    </source>
</reference>
<evidence type="ECO:0000313" key="2">
    <source>
        <dbReference type="EMBL" id="NEC58637.1"/>
    </source>
</evidence>
<evidence type="ECO:0000313" key="4">
    <source>
        <dbReference type="Proteomes" id="UP000199137"/>
    </source>
</evidence>
<evidence type="ECO:0000313" key="5">
    <source>
        <dbReference type="Proteomes" id="UP000470404"/>
    </source>
</evidence>
<dbReference type="Proteomes" id="UP000470404">
    <property type="component" value="Unassembled WGS sequence"/>
</dbReference>
<sequence length="516" mass="54394">MTAPRTTELSDFEQRLVESAREGELLGAAQIDVADLAETENPDHILRAQVLRDLLLGRHGDLDPRGIMLARARITGLLNLDGVTAAAGLMLLACVFDQPVLARQARLPHLYLIGGRMPGLHASRVRIEGDLHLSDGVRITGDSTDGAIRLIGAHIGGSLLCRDADITNPAGLALEASSAELGSGLYLHRGTRITGSSADGAIHLNGACVGGPLECQSIKVSNDLGPAVEADTLTVGRSMLIRDSELSGKGEIGAVRLQGAQIGGQLEFSATTRVTSPEGRLLGLSDAKATTVFMPDELVCPDGSTSAECGHSELAWLDGFTYAAIDPSFGWRRWLHLLRCHTEYYDATGYQKLAAVERTAGHDGNARTILIAQQDDLRRRSPEALGGRMSRLFHWIWGALAGYGYRARRTAAALLLALVAAGALGLWAGATETQPGHHAAQRVATGAACSPVELIGLGLDRGLPIAPTGLRSRCDLDTASAAGQVFTAAIWGVQVAVWGLATLALAGYTNLVRKTA</sequence>
<reference evidence="3 4" key="1">
    <citation type="submission" date="2016-10" db="EMBL/GenBank/DDBJ databases">
        <authorList>
            <person name="de Groot N.N."/>
        </authorList>
    </citation>
    <scope>NUCLEOTIDE SEQUENCE [LARGE SCALE GENOMIC DNA]</scope>
    <source>
        <strain evidence="3 4">DSM 44637</strain>
    </source>
</reference>
<organism evidence="3 4">
    <name type="scientific">Amycolatopsis rubida</name>
    <dbReference type="NCBI Taxonomy" id="112413"/>
    <lineage>
        <taxon>Bacteria</taxon>
        <taxon>Bacillati</taxon>
        <taxon>Actinomycetota</taxon>
        <taxon>Actinomycetes</taxon>
        <taxon>Pseudonocardiales</taxon>
        <taxon>Pseudonocardiaceae</taxon>
        <taxon>Amycolatopsis</taxon>
    </lineage>
</organism>
<keyword evidence="1" id="KW-0812">Transmembrane</keyword>
<dbReference type="AlphaFoldDB" id="A0A1I5NKI0"/>